<dbReference type="PANTHER" id="PTHR12001:SF85">
    <property type="entry name" value="SHORT CHAIN ISOPRENYL DIPHOSPHATE SYNTHASE"/>
    <property type="match status" value="1"/>
</dbReference>
<dbReference type="InterPro" id="IPR033749">
    <property type="entry name" value="Polyprenyl_synt_CS"/>
</dbReference>
<evidence type="ECO:0000256" key="1">
    <source>
        <dbReference type="ARBA" id="ARBA00001946"/>
    </source>
</evidence>
<dbReference type="CDD" id="cd00685">
    <property type="entry name" value="Trans_IPPS_HT"/>
    <property type="match status" value="1"/>
</dbReference>
<keyword evidence="5" id="KW-0460">Magnesium</keyword>
<proteinExistence type="inferred from homology"/>
<sequence length="330" mass="36630">MTPPPEKVKSALHARLLAHLSHPDPQYQALLRDYPARGGKMLRGLLAVYAGLAHGAPWEAALLTGTALELFQNWVLVHDDIEDGSEERRNRPALHRLYPMPLALNAGDALHGEMWGLLWRGVHEGLLEPAVLGEFYEVVRRTAYGQHLDLLWTLSGRLDLTPEDYFRMVEHKAAYYTAVAPLRLGALLAGKTPPALYEEAGLKLGVAFQIVDDVLNLEGSEAYGKERAGDLYEGKRTLILLRFLREAPAEDRVRAEALLRLPREAKPEAEVRWLWERLLESGAVAWAKEVAHRLLAEGQKALLPALESLPNGEAASLLQGLLAALVERQA</sequence>
<dbReference type="PROSITE" id="PS00444">
    <property type="entry name" value="POLYPRENYL_SYNTHASE_2"/>
    <property type="match status" value="1"/>
</dbReference>
<dbReference type="InterPro" id="IPR008949">
    <property type="entry name" value="Isoprenoid_synthase_dom_sf"/>
</dbReference>
<reference evidence="7" key="1">
    <citation type="journal article" date="2020" name="mSystems">
        <title>Genome- and Community-Level Interaction Insights into Carbon Utilization and Element Cycling Functions of Hydrothermarchaeota in Hydrothermal Sediment.</title>
        <authorList>
            <person name="Zhou Z."/>
            <person name="Liu Y."/>
            <person name="Xu W."/>
            <person name="Pan J."/>
            <person name="Luo Z.H."/>
            <person name="Li M."/>
        </authorList>
    </citation>
    <scope>NUCLEOTIDE SEQUENCE [LARGE SCALE GENOMIC DNA]</scope>
    <source>
        <strain evidence="7">SpSt-1071</strain>
    </source>
</reference>
<evidence type="ECO:0000256" key="2">
    <source>
        <dbReference type="ARBA" id="ARBA00006706"/>
    </source>
</evidence>
<accession>A0A7C5VII3</accession>
<evidence type="ECO:0000256" key="6">
    <source>
        <dbReference type="RuleBase" id="RU004466"/>
    </source>
</evidence>
<organism evidence="7">
    <name type="scientific">Thermus caliditerrae</name>
    <dbReference type="NCBI Taxonomy" id="1330700"/>
    <lineage>
        <taxon>Bacteria</taxon>
        <taxon>Thermotogati</taxon>
        <taxon>Deinococcota</taxon>
        <taxon>Deinococci</taxon>
        <taxon>Thermales</taxon>
        <taxon>Thermaceae</taxon>
        <taxon>Thermus</taxon>
    </lineage>
</organism>
<dbReference type="PANTHER" id="PTHR12001">
    <property type="entry name" value="GERANYLGERANYL PYROPHOSPHATE SYNTHASE"/>
    <property type="match status" value="1"/>
</dbReference>
<evidence type="ECO:0000313" key="7">
    <source>
        <dbReference type="EMBL" id="HHM67274.1"/>
    </source>
</evidence>
<dbReference type="GO" id="GO:0008299">
    <property type="term" value="P:isoprenoid biosynthetic process"/>
    <property type="evidence" value="ECO:0007669"/>
    <property type="project" value="InterPro"/>
</dbReference>
<keyword evidence="4" id="KW-0479">Metal-binding</keyword>
<comment type="cofactor">
    <cofactor evidence="1">
        <name>Mg(2+)</name>
        <dbReference type="ChEBI" id="CHEBI:18420"/>
    </cofactor>
</comment>
<dbReference type="AlphaFoldDB" id="A0A7C5VII3"/>
<dbReference type="Gene3D" id="1.10.600.10">
    <property type="entry name" value="Farnesyl Diphosphate Synthase"/>
    <property type="match status" value="1"/>
</dbReference>
<protein>
    <submittedName>
        <fullName evidence="7">Polyprenyl synthetase family protein</fullName>
    </submittedName>
</protein>
<name>A0A7C5VII3_9DEIN</name>
<evidence type="ECO:0000256" key="4">
    <source>
        <dbReference type="ARBA" id="ARBA00022723"/>
    </source>
</evidence>
<dbReference type="Pfam" id="PF00348">
    <property type="entry name" value="polyprenyl_synt"/>
    <property type="match status" value="1"/>
</dbReference>
<comment type="similarity">
    <text evidence="2 6">Belongs to the FPP/GGPP synthase family.</text>
</comment>
<dbReference type="SFLD" id="SFLDG01017">
    <property type="entry name" value="Polyprenyl_Transferase_Like"/>
    <property type="match status" value="1"/>
</dbReference>
<evidence type="ECO:0000256" key="5">
    <source>
        <dbReference type="ARBA" id="ARBA00022842"/>
    </source>
</evidence>
<evidence type="ECO:0000256" key="3">
    <source>
        <dbReference type="ARBA" id="ARBA00022679"/>
    </source>
</evidence>
<dbReference type="GO" id="GO:0046872">
    <property type="term" value="F:metal ion binding"/>
    <property type="evidence" value="ECO:0007669"/>
    <property type="project" value="UniProtKB-KW"/>
</dbReference>
<keyword evidence="3 6" id="KW-0808">Transferase</keyword>
<dbReference type="SFLD" id="SFLDS00005">
    <property type="entry name" value="Isoprenoid_Synthase_Type_I"/>
    <property type="match status" value="1"/>
</dbReference>
<dbReference type="InterPro" id="IPR000092">
    <property type="entry name" value="Polyprenyl_synt"/>
</dbReference>
<dbReference type="FunFam" id="1.10.600.10:FF:000051">
    <property type="entry name" value="Geranylgeranyl diphosphate synthetase"/>
    <property type="match status" value="1"/>
</dbReference>
<dbReference type="EMBL" id="DRXE01000032">
    <property type="protein sequence ID" value="HHM67274.1"/>
    <property type="molecule type" value="Genomic_DNA"/>
</dbReference>
<dbReference type="SUPFAM" id="SSF48576">
    <property type="entry name" value="Terpenoid synthases"/>
    <property type="match status" value="1"/>
</dbReference>
<gene>
    <name evidence="7" type="ORF">ENM28_00850</name>
</gene>
<comment type="caution">
    <text evidence="7">The sequence shown here is derived from an EMBL/GenBank/DDBJ whole genome shotgun (WGS) entry which is preliminary data.</text>
</comment>
<dbReference type="GO" id="GO:0004659">
    <property type="term" value="F:prenyltransferase activity"/>
    <property type="evidence" value="ECO:0007669"/>
    <property type="project" value="InterPro"/>
</dbReference>